<dbReference type="PANTHER" id="PTHR47970:SF12">
    <property type="entry name" value="KINESIN FAMILY MEMBER 11"/>
    <property type="match status" value="1"/>
</dbReference>
<name>A0A2H6KIV9_9APIC</name>
<evidence type="ECO:0000256" key="5">
    <source>
        <dbReference type="SAM" id="Coils"/>
    </source>
</evidence>
<evidence type="ECO:0000256" key="1">
    <source>
        <dbReference type="ARBA" id="ARBA00004245"/>
    </source>
</evidence>
<feature type="region of interest" description="Disordered" evidence="6">
    <location>
        <begin position="545"/>
        <end position="582"/>
    </location>
</feature>
<dbReference type="GO" id="GO:0005876">
    <property type="term" value="C:spindle microtubule"/>
    <property type="evidence" value="ECO:0007669"/>
    <property type="project" value="TreeGrafter"/>
</dbReference>
<organism evidence="7 8">
    <name type="scientific">Babesia ovata</name>
    <dbReference type="NCBI Taxonomy" id="189622"/>
    <lineage>
        <taxon>Eukaryota</taxon>
        <taxon>Sar</taxon>
        <taxon>Alveolata</taxon>
        <taxon>Apicomplexa</taxon>
        <taxon>Aconoidasida</taxon>
        <taxon>Piroplasmida</taxon>
        <taxon>Babesiidae</taxon>
        <taxon>Babesia</taxon>
    </lineage>
</organism>
<dbReference type="GO" id="GO:0072686">
    <property type="term" value="C:mitotic spindle"/>
    <property type="evidence" value="ECO:0007669"/>
    <property type="project" value="TreeGrafter"/>
</dbReference>
<keyword evidence="4" id="KW-0206">Cytoskeleton</keyword>
<dbReference type="GO" id="GO:0090307">
    <property type="term" value="P:mitotic spindle assembly"/>
    <property type="evidence" value="ECO:0007669"/>
    <property type="project" value="TreeGrafter"/>
</dbReference>
<evidence type="ECO:0000256" key="6">
    <source>
        <dbReference type="SAM" id="MobiDB-lite"/>
    </source>
</evidence>
<keyword evidence="2" id="KW-0963">Cytoplasm</keyword>
<evidence type="ECO:0008006" key="9">
    <source>
        <dbReference type="Google" id="ProtNLM"/>
    </source>
</evidence>
<keyword evidence="8" id="KW-1185">Reference proteome</keyword>
<dbReference type="InterPro" id="IPR047149">
    <property type="entry name" value="KIF11-like"/>
</dbReference>
<proteinExistence type="predicted"/>
<dbReference type="OrthoDB" id="5835755at2759"/>
<feature type="coiled-coil region" evidence="5">
    <location>
        <begin position="251"/>
        <end position="321"/>
    </location>
</feature>
<evidence type="ECO:0000256" key="4">
    <source>
        <dbReference type="ARBA" id="ARBA00023212"/>
    </source>
</evidence>
<evidence type="ECO:0000313" key="7">
    <source>
        <dbReference type="EMBL" id="GBE62933.1"/>
    </source>
</evidence>
<keyword evidence="3" id="KW-0505">Motor protein</keyword>
<evidence type="ECO:0000256" key="3">
    <source>
        <dbReference type="ARBA" id="ARBA00023175"/>
    </source>
</evidence>
<comment type="caution">
    <text evidence="7">The sequence shown here is derived from an EMBL/GenBank/DDBJ whole genome shotgun (WGS) entry which is preliminary data.</text>
</comment>
<dbReference type="PANTHER" id="PTHR47970">
    <property type="entry name" value="KINESIN-LIKE PROTEIN KIF11"/>
    <property type="match status" value="1"/>
</dbReference>
<dbReference type="EMBL" id="BDSA01000009">
    <property type="protein sequence ID" value="GBE62933.1"/>
    <property type="molecule type" value="Genomic_DNA"/>
</dbReference>
<evidence type="ECO:0000313" key="8">
    <source>
        <dbReference type="Proteomes" id="UP000236319"/>
    </source>
</evidence>
<dbReference type="GeneID" id="39876703"/>
<gene>
    <name evidence="7" type="ORF">BOVATA_044260</name>
</gene>
<protein>
    <recommendedName>
        <fullName evidence="9">Extracellular matrix-binding ebh</fullName>
    </recommendedName>
</protein>
<feature type="compositionally biased region" description="Low complexity" evidence="6">
    <location>
        <begin position="551"/>
        <end position="576"/>
    </location>
</feature>
<reference evidence="7 8" key="1">
    <citation type="journal article" date="2017" name="BMC Genomics">
        <title>Whole-genome assembly of Babesia ovata and comparative genomics between closely related pathogens.</title>
        <authorList>
            <person name="Yamagishi J."/>
            <person name="Asada M."/>
            <person name="Hakimi H."/>
            <person name="Tanaka T.Q."/>
            <person name="Sugimoto C."/>
            <person name="Kawazu S."/>
        </authorList>
    </citation>
    <scope>NUCLEOTIDE SEQUENCE [LARGE SCALE GENOMIC DNA]</scope>
    <source>
        <strain evidence="7 8">Miyake</strain>
    </source>
</reference>
<comment type="subcellular location">
    <subcellularLocation>
        <location evidence="1">Cytoplasm</location>
        <location evidence="1">Cytoskeleton</location>
    </subcellularLocation>
</comment>
<dbReference type="Proteomes" id="UP000236319">
    <property type="component" value="Unassembled WGS sequence"/>
</dbReference>
<keyword evidence="5" id="KW-0175">Coiled coil</keyword>
<dbReference type="RefSeq" id="XP_028869176.1">
    <property type="nucleotide sequence ID" value="XM_029013343.1"/>
</dbReference>
<dbReference type="GO" id="GO:0051231">
    <property type="term" value="P:spindle elongation"/>
    <property type="evidence" value="ECO:0007669"/>
    <property type="project" value="TreeGrafter"/>
</dbReference>
<evidence type="ECO:0000256" key="2">
    <source>
        <dbReference type="ARBA" id="ARBA00022490"/>
    </source>
</evidence>
<accession>A0A2H6KIV9</accession>
<sequence length="2061" mass="227990">MDDLDRKESLKMDIRGQIGSYMRDELGNKIKGVVALLTKEIAGVEKNDGALYDVVTGVKKYAAKFITNDSKDEFGNIVESWVKDILGVKNGGTGKGIVPLACDIAKQIENGLKGDLGMGSDSTSPKISDLELAVQSILSALVSTAKETAGELKRFTDSSDLSSSVHSAIKAVKGLGDPRKIGNIIKIELGDKATFVNFDTKLHPLLRNAAKKGISMLDTEVNSIINQQLRRVHATIGQQINRLNKVPGKHLGNVQQIVDGLQEQIAETQKLVAKTKAIAEGNIKQQVDSLRDRVSKLKLSIEDINDKIKAFDNSLQKAIQDATDAVETARRTLHTQIITTKSELTRTAEAAFTTVKKAVQSMFCEQHKADLTALHKLVEAQEGEIKKIIEADKKNGLKGMLTKLKDTLVTEVDGIKNIPKSHSKLFDDSFNPPLSRAVLFANIGFKGFLQSLSQQSDVKSEQSKINDLLDVLDKLLKRIYNSQHFDHEVTQKRIDFEDSLSSFNPDVMNDGQKIVLRPLKKGFNDFVTHLRNAYVSRYSRQTIDWHEPKQTPTSTTSSTTAPKSAPLPASAATTASVQQEKEPSGDAMKCASVCLTILRTLYNQLHYLFYNCATRWSKYTINGDATNDQSKKILKTYLEGQGYDIRSLINKGHNGTQVAVKLSRGFNKHSEFSRQPDHNKIFDVYIDSVQKSTTPGVLQQLFTHLGTYYRACHLTIHKSPRYPCSVRDMCTWLTGLPHTEVYTKIKGHCETLIKQKDNVTGNMPYYGDAVIRKILNSDLYYCLQSTCNISYDALTIIQGHGCGYNQADYPYGCNFVDNSRGFHYPTNVMALFDMLSDICRRLLCALYFLRIRCRYAASHGNGWRDCAYGQNIGGSSWSCNTKQCANQKCTQKVKQSGDQRCDQHPNCGVKSPLQAHLTDSLPGCLPHKLTSVGCSSKCLTCPKNSPGQQCIPPMGFWDLSTAASKQGVGNDIHDVLKRLCKDAYSPLPKLLHCLWTLHPSPPRSLGDMFAFYYNMFMAWTSTRFSDYAVFRSHLVDKTIPNCLPLGASVHNGHRASDLTDALTNLQYTSDDHKQAPSKDDITKTHSDLCSITTKSTSCTNGLTCAPYIQSLSGTIYHTYANKNANLCLSCSMNYMKRFKASTANHQDALNAIVPLSNLEDLKNKLKIFTVEDQSKECEKLLENLTEGLEKFLGYQGTSKGYDGSGIVYSDLDRLCDGVMSFLHGVLSEVKNDENVTTYDNMLDSGSRLDNVLSTLRSKIGSGRVGLSESVTKVKEWLGNYNEEVGRKTGAVKNKLGDGNYYKEIAGRSGQELKKQLEGWQSTIGKIQHTVDTIELKLNDLDLNLRHKVRSEMNDIGGAVRTLNESAWDDAFGRQVQEVDRELSAQTARVEQQIVENYEYLRNMLETKFDGNYKDMILGAFDDIKREVANVYNTLNDEKVRLAGLVSTMQKTLETLSTTFATSVKGGIKCDLESLRGRINGLTNGMDKAPQKNILVQCALSELGTALAALQKVTGPISETSKKLGSTCAAFQDQMASVIQGVEIIQSVNISGKLSKSVIELSKHQKTLEQIKGITKVKTSINNDIAGLVNELNDGVNTITQLYTYLKTASYAMASNVKDAVDKAGGAINKLGEQLKTAVQQAHEVVKDAADLETVRRAESKLLKFQKLKETLYGKKKLPESPEIGSLMQLFTQLTADIAGNGASSHIALDAAVNAFHSNATGRIRGAAQTAISQAFVKVTEDIALFEKNGEGTNQVKTVLRDLKSQFATLGTYITRDQHGSIDQKIKKIETHFTELNGISKEEPDGVINQRRKRAEELMNELKDEIQNKIRSTLQAVVDTDLHLRNAIDTVYEALLSARKNSNIALETLKNNLLAISADAFRIVKEEVRSLFTHQKLADLSALHKLAERQAKKIKSIIDTDVTNGVKGLLNHMGTWLPHNKSPVIFKNLTYFSDVAVDSKYLLDALLSYTTDQVKTPSKAKKGEKENSEESKKVQEIQATVNKLLSHLSASDKLYNFDYAFQQKLSALTDAVTNLSATKFAGHQNPELLDALKKGCLALPAS</sequence>
<dbReference type="GO" id="GO:0008574">
    <property type="term" value="F:plus-end-directed microtubule motor activity"/>
    <property type="evidence" value="ECO:0007669"/>
    <property type="project" value="TreeGrafter"/>
</dbReference>
<dbReference type="VEuPathDB" id="PiroplasmaDB:BOVATA_044260"/>